<dbReference type="RefSeq" id="WP_046217354.1">
    <property type="nucleotide sequence ID" value="NZ_CP011974.1"/>
</dbReference>
<dbReference type="InterPro" id="IPR002347">
    <property type="entry name" value="SDR_fam"/>
</dbReference>
<dbReference type="PANTHER" id="PTHR42879:SF2">
    <property type="entry name" value="3-OXOACYL-[ACYL-CARRIER-PROTEIN] REDUCTASE FABG"/>
    <property type="match status" value="1"/>
</dbReference>
<keyword evidence="2" id="KW-0560">Oxidoreductase</keyword>
<dbReference type="PRINTS" id="PR00081">
    <property type="entry name" value="GDHRDH"/>
</dbReference>
<keyword evidence="7" id="KW-1185">Reference proteome</keyword>
<protein>
    <recommendedName>
        <fullName evidence="3">glucose 1-dehydrogenase [NAD(P)(+)]</fullName>
        <ecNumber evidence="3">1.1.1.47</ecNumber>
    </recommendedName>
</protein>
<dbReference type="GO" id="GO:0032787">
    <property type="term" value="P:monocarboxylic acid metabolic process"/>
    <property type="evidence" value="ECO:0007669"/>
    <property type="project" value="UniProtKB-ARBA"/>
</dbReference>
<evidence type="ECO:0000256" key="5">
    <source>
        <dbReference type="ARBA" id="ARBA00048831"/>
    </source>
</evidence>
<evidence type="ECO:0000313" key="6">
    <source>
        <dbReference type="EMBL" id="AKO92860.1"/>
    </source>
</evidence>
<proteinExistence type="inferred from homology"/>
<dbReference type="NCBIfam" id="NF006393">
    <property type="entry name" value="PRK08642.1"/>
    <property type="match status" value="1"/>
</dbReference>
<evidence type="ECO:0000313" key="7">
    <source>
        <dbReference type="Proteomes" id="UP000036202"/>
    </source>
</evidence>
<sequence>MNLKQKIVLITGASRGIGAEMARQFGTAGSIVVINYLNNEHLAGKVVREIEEMGGQSVAIRADVTDSNQVNEMIEAIVDSFGAIDVVVNNALSHYTFNPKTRKTAWEMEWEDYNKQWEGSVRGAYNICKAAMPHMKNQMSGRMINIVSNLIHFPIVPYHDYTTAKMSLLGYTRNLAKELGGFGITVNAVAPGLTYPTDSSHETKEDVRNEIIQLTPLHRLAQPKDIAGSVLFLASDLASFITGQCLNVDGGLVMH</sequence>
<dbReference type="EC" id="1.1.1.47" evidence="3"/>
<dbReference type="PATRIC" id="fig|135735.6.peg.2661"/>
<name>A0A0H4KH00_9BACI</name>
<dbReference type="FunFam" id="3.40.50.720:FF:000173">
    <property type="entry name" value="3-oxoacyl-[acyl-carrier protein] reductase"/>
    <property type="match status" value="1"/>
</dbReference>
<gene>
    <name evidence="6" type="ORF">BEH_12640</name>
</gene>
<dbReference type="Proteomes" id="UP000036202">
    <property type="component" value="Chromosome"/>
</dbReference>
<comment type="similarity">
    <text evidence="1">Belongs to the short-chain dehydrogenases/reductases (SDR) family.</text>
</comment>
<evidence type="ECO:0000256" key="1">
    <source>
        <dbReference type="ARBA" id="ARBA00006484"/>
    </source>
</evidence>
<evidence type="ECO:0000256" key="4">
    <source>
        <dbReference type="ARBA" id="ARBA00047555"/>
    </source>
</evidence>
<dbReference type="KEGG" id="beo:BEH_12640"/>
<dbReference type="InterPro" id="IPR020904">
    <property type="entry name" value="Sc_DH/Rdtase_CS"/>
</dbReference>
<dbReference type="Pfam" id="PF13561">
    <property type="entry name" value="adh_short_C2"/>
    <property type="match status" value="1"/>
</dbReference>
<dbReference type="SUPFAM" id="SSF51735">
    <property type="entry name" value="NAD(P)-binding Rossmann-fold domains"/>
    <property type="match status" value="1"/>
</dbReference>
<dbReference type="PRINTS" id="PR00080">
    <property type="entry name" value="SDRFAMILY"/>
</dbReference>
<comment type="catalytic activity">
    <reaction evidence="5">
        <text>D-glucose + NAD(+) = D-glucono-1,5-lactone + NADH + H(+)</text>
        <dbReference type="Rhea" id="RHEA:14293"/>
        <dbReference type="ChEBI" id="CHEBI:4167"/>
        <dbReference type="ChEBI" id="CHEBI:15378"/>
        <dbReference type="ChEBI" id="CHEBI:16217"/>
        <dbReference type="ChEBI" id="CHEBI:57540"/>
        <dbReference type="ChEBI" id="CHEBI:57945"/>
        <dbReference type="EC" id="1.1.1.47"/>
    </reaction>
</comment>
<dbReference type="EMBL" id="CP011974">
    <property type="protein sequence ID" value="AKO92860.1"/>
    <property type="molecule type" value="Genomic_DNA"/>
</dbReference>
<organism evidence="6 7">
    <name type="scientific">Priestia filamentosa</name>
    <dbReference type="NCBI Taxonomy" id="1402861"/>
    <lineage>
        <taxon>Bacteria</taxon>
        <taxon>Bacillati</taxon>
        <taxon>Bacillota</taxon>
        <taxon>Bacilli</taxon>
        <taxon>Bacillales</taxon>
        <taxon>Bacillaceae</taxon>
        <taxon>Priestia</taxon>
    </lineage>
</organism>
<dbReference type="OrthoDB" id="9803333at2"/>
<dbReference type="Gene3D" id="3.40.50.720">
    <property type="entry name" value="NAD(P)-binding Rossmann-like Domain"/>
    <property type="match status" value="1"/>
</dbReference>
<reference evidence="6 7" key="1">
    <citation type="journal article" date="2015" name="PLoS ONE">
        <title>Genome Sequence of Bacillus endophyticus and Analysis of Its Companion Mechanism in the Ketogulonigenium vulgare-Bacillus Strain Consortium.</title>
        <authorList>
            <person name="Jia N."/>
            <person name="Du J."/>
            <person name="Ding M.Z."/>
            <person name="Gao F."/>
            <person name="Yuan Y.J."/>
        </authorList>
    </citation>
    <scope>NUCLEOTIDE SEQUENCE [LARGE SCALE GENOMIC DNA]</scope>
    <source>
        <strain evidence="6 7">Hbe603</strain>
    </source>
</reference>
<comment type="catalytic activity">
    <reaction evidence="4">
        <text>D-glucose + NADP(+) = D-glucono-1,5-lactone + NADPH + H(+)</text>
        <dbReference type="Rhea" id="RHEA:14405"/>
        <dbReference type="ChEBI" id="CHEBI:4167"/>
        <dbReference type="ChEBI" id="CHEBI:15378"/>
        <dbReference type="ChEBI" id="CHEBI:16217"/>
        <dbReference type="ChEBI" id="CHEBI:57783"/>
        <dbReference type="ChEBI" id="CHEBI:58349"/>
        <dbReference type="EC" id="1.1.1.47"/>
    </reaction>
</comment>
<dbReference type="InterPro" id="IPR036291">
    <property type="entry name" value="NAD(P)-bd_dom_sf"/>
</dbReference>
<dbReference type="GO" id="GO:0047936">
    <property type="term" value="F:glucose 1-dehydrogenase [NAD(P)+] activity"/>
    <property type="evidence" value="ECO:0007669"/>
    <property type="project" value="UniProtKB-EC"/>
</dbReference>
<evidence type="ECO:0000256" key="3">
    <source>
        <dbReference type="ARBA" id="ARBA00024389"/>
    </source>
</evidence>
<dbReference type="AlphaFoldDB" id="A0A0H4KH00"/>
<dbReference type="InterPro" id="IPR050259">
    <property type="entry name" value="SDR"/>
</dbReference>
<accession>A0A0H4KH00</accession>
<dbReference type="PANTHER" id="PTHR42879">
    <property type="entry name" value="3-OXOACYL-(ACYL-CARRIER-PROTEIN) REDUCTASE"/>
    <property type="match status" value="1"/>
</dbReference>
<evidence type="ECO:0000256" key="2">
    <source>
        <dbReference type="ARBA" id="ARBA00023002"/>
    </source>
</evidence>
<dbReference type="PROSITE" id="PS00061">
    <property type="entry name" value="ADH_SHORT"/>
    <property type="match status" value="1"/>
</dbReference>
<reference evidence="7" key="2">
    <citation type="submission" date="2015-06" db="EMBL/GenBank/DDBJ databases">
        <title>Genome Sequence of Bacillus endophyticus and Analysis of its Companion Mechanism in the Ketogulonigenium vulgare-Bacillus strain Consortium.</title>
        <authorList>
            <person name="Jia N."/>
            <person name="Du J."/>
            <person name="Ding M.-Z."/>
            <person name="Gao F."/>
            <person name="Yuan Y.-J."/>
        </authorList>
    </citation>
    <scope>NUCLEOTIDE SEQUENCE [LARGE SCALE GENOMIC DNA]</scope>
    <source>
        <strain evidence="7">Hbe603</strain>
    </source>
</reference>